<evidence type="ECO:0000259" key="3">
    <source>
        <dbReference type="SMART" id="SM00829"/>
    </source>
</evidence>
<gene>
    <name evidence="4" type="ORF">CBYS24578_00015786</name>
</gene>
<protein>
    <recommendedName>
        <fullName evidence="3">Enoyl reductase (ER) domain-containing protein</fullName>
    </recommendedName>
</protein>
<reference evidence="4" key="1">
    <citation type="submission" date="2021-10" db="EMBL/GenBank/DDBJ databases">
        <authorList>
            <person name="Piombo E."/>
        </authorList>
    </citation>
    <scope>NUCLEOTIDE SEQUENCE</scope>
</reference>
<dbReference type="PANTHER" id="PTHR45348:SF2">
    <property type="entry name" value="ZINC-TYPE ALCOHOL DEHYDROGENASE-LIKE PROTEIN C2E1P3.01"/>
    <property type="match status" value="1"/>
</dbReference>
<dbReference type="Pfam" id="PF08240">
    <property type="entry name" value="ADH_N"/>
    <property type="match status" value="1"/>
</dbReference>
<dbReference type="Pfam" id="PF00107">
    <property type="entry name" value="ADH_zinc_N"/>
    <property type="match status" value="1"/>
</dbReference>
<evidence type="ECO:0000256" key="2">
    <source>
        <dbReference type="ARBA" id="ARBA00023002"/>
    </source>
</evidence>
<dbReference type="GO" id="GO:0016651">
    <property type="term" value="F:oxidoreductase activity, acting on NAD(P)H"/>
    <property type="evidence" value="ECO:0007669"/>
    <property type="project" value="InterPro"/>
</dbReference>
<dbReference type="InterPro" id="IPR047122">
    <property type="entry name" value="Trans-enoyl_RdTase-like"/>
</dbReference>
<keyword evidence="5" id="KW-1185">Reference proteome</keyword>
<dbReference type="Gene3D" id="3.40.50.720">
    <property type="entry name" value="NAD(P)-binding Rossmann-like Domain"/>
    <property type="match status" value="1"/>
</dbReference>
<name>A0A9N9UAL5_9HYPO</name>
<dbReference type="SUPFAM" id="SSF51735">
    <property type="entry name" value="NAD(P)-binding Rossmann-fold domains"/>
    <property type="match status" value="1"/>
</dbReference>
<evidence type="ECO:0000256" key="1">
    <source>
        <dbReference type="ARBA" id="ARBA00008072"/>
    </source>
</evidence>
<dbReference type="InterPro" id="IPR013154">
    <property type="entry name" value="ADH-like_N"/>
</dbReference>
<keyword evidence="2" id="KW-0560">Oxidoreductase</keyword>
<dbReference type="SUPFAM" id="SSF50129">
    <property type="entry name" value="GroES-like"/>
    <property type="match status" value="1"/>
</dbReference>
<dbReference type="CDD" id="cd08249">
    <property type="entry name" value="enoyl_reductase_like"/>
    <property type="match status" value="1"/>
</dbReference>
<dbReference type="SMART" id="SM00829">
    <property type="entry name" value="PKS_ER"/>
    <property type="match status" value="1"/>
</dbReference>
<dbReference type="InterPro" id="IPR013149">
    <property type="entry name" value="ADH-like_C"/>
</dbReference>
<accession>A0A9N9UAL5</accession>
<proteinExistence type="inferred from homology"/>
<dbReference type="InterPro" id="IPR020843">
    <property type="entry name" value="ER"/>
</dbReference>
<evidence type="ECO:0000313" key="5">
    <source>
        <dbReference type="Proteomes" id="UP000754883"/>
    </source>
</evidence>
<dbReference type="OrthoDB" id="9992527at2759"/>
<feature type="domain" description="Enoyl reductase (ER)" evidence="3">
    <location>
        <begin position="15"/>
        <end position="347"/>
    </location>
</feature>
<organism evidence="4 5">
    <name type="scientific">Clonostachys byssicola</name>
    <dbReference type="NCBI Taxonomy" id="160290"/>
    <lineage>
        <taxon>Eukaryota</taxon>
        <taxon>Fungi</taxon>
        <taxon>Dikarya</taxon>
        <taxon>Ascomycota</taxon>
        <taxon>Pezizomycotina</taxon>
        <taxon>Sordariomycetes</taxon>
        <taxon>Hypocreomycetidae</taxon>
        <taxon>Hypocreales</taxon>
        <taxon>Bionectriaceae</taxon>
        <taxon>Clonostachys</taxon>
    </lineage>
</organism>
<dbReference type="InterPro" id="IPR036291">
    <property type="entry name" value="NAD(P)-bd_dom_sf"/>
</dbReference>
<dbReference type="Gene3D" id="3.90.180.10">
    <property type="entry name" value="Medium-chain alcohol dehydrogenases, catalytic domain"/>
    <property type="match status" value="1"/>
</dbReference>
<dbReference type="AlphaFoldDB" id="A0A9N9UAL5"/>
<dbReference type="InterPro" id="IPR011032">
    <property type="entry name" value="GroES-like_sf"/>
</dbReference>
<comment type="caution">
    <text evidence="4">The sequence shown here is derived from an EMBL/GenBank/DDBJ whole genome shotgun (WGS) entry which is preliminary data.</text>
</comment>
<dbReference type="Proteomes" id="UP000754883">
    <property type="component" value="Unassembled WGS sequence"/>
</dbReference>
<dbReference type="PANTHER" id="PTHR45348">
    <property type="entry name" value="HYPOTHETICAL OXIDOREDUCTASE (EUROFUNG)"/>
    <property type="match status" value="1"/>
</dbReference>
<dbReference type="EMBL" id="CABFNO020001364">
    <property type="protein sequence ID" value="CAG9983502.1"/>
    <property type="molecule type" value="Genomic_DNA"/>
</dbReference>
<sequence length="351" mass="37562">MLIPATSQALVVRLDSNGTPKLAEELVPMPKPGSHQLLVKVSHVAQNPTDVQSFDGNAFGDGAVLGCDFVGEVEEVGTSATRIRKGTTIAGLIWGGETKGIGGYSKYTLADERICFPIPPGLSREAASTVPLASCTAVLSLFSQGCLAIDASGVKRPTVLVWGGSSSVGLYAVQIANLRGLQVISTCSPKHHDLVKSYGAKEVFDYRDPKVVDKIREAAPGLRYVFDTIGNETSSKIASSAITGSDGVLCTVRPGKANTEGVPKIIKVTDVLVWTAFLKDHRYGDFFWPANKADHELAAGFFQELPELLASGKIKPNTCQLDENGLDGVSRGFQEYREGKISNYKIVYKLN</sequence>
<comment type="similarity">
    <text evidence="1">Belongs to the zinc-containing alcohol dehydrogenase family.</text>
</comment>
<evidence type="ECO:0000313" key="4">
    <source>
        <dbReference type="EMBL" id="CAG9983502.1"/>
    </source>
</evidence>